<accession>A0ABU5L831</accession>
<dbReference type="Proteomes" id="UP001293791">
    <property type="component" value="Unassembled WGS sequence"/>
</dbReference>
<organism evidence="1 2">
    <name type="scientific">Candidatus Cyrtobacter comes</name>
    <dbReference type="NCBI Taxonomy" id="675776"/>
    <lineage>
        <taxon>Bacteria</taxon>
        <taxon>Pseudomonadati</taxon>
        <taxon>Pseudomonadota</taxon>
        <taxon>Alphaproteobacteria</taxon>
        <taxon>Rickettsiales</taxon>
        <taxon>Candidatus Midichloriaceae</taxon>
        <taxon>Candidatus Cyrtobacter</taxon>
    </lineage>
</organism>
<evidence type="ECO:0000313" key="2">
    <source>
        <dbReference type="Proteomes" id="UP001293791"/>
    </source>
</evidence>
<protein>
    <submittedName>
        <fullName evidence="1">Uncharacterized protein</fullName>
    </submittedName>
</protein>
<name>A0ABU5L831_9RICK</name>
<dbReference type="EMBL" id="JARGYT010000034">
    <property type="protein sequence ID" value="MDZ5762286.1"/>
    <property type="molecule type" value="Genomic_DNA"/>
</dbReference>
<proteinExistence type="predicted"/>
<gene>
    <name evidence="1" type="ORF">Cyrtocomes_00665</name>
</gene>
<comment type="caution">
    <text evidence="1">The sequence shown here is derived from an EMBL/GenBank/DDBJ whole genome shotgun (WGS) entry which is preliminary data.</text>
</comment>
<sequence>MNSPIENNDNQEQAMLFDPYRSTFTLIDKERLKKETKAIDLSIVDLNKIDNAGAYFIVFVKKAKEGHKFHNSEVSKTSACSFIHLGFDESTH</sequence>
<evidence type="ECO:0000313" key="1">
    <source>
        <dbReference type="EMBL" id="MDZ5762286.1"/>
    </source>
</evidence>
<reference evidence="1 2" key="1">
    <citation type="submission" date="2023-02" db="EMBL/GenBank/DDBJ databases">
        <title>Host association and intracellularity evolved multiple times independently in the Rickettsiales.</title>
        <authorList>
            <person name="Castelli M."/>
            <person name="Nardi T."/>
            <person name="Gammuto L."/>
            <person name="Bellinzona G."/>
            <person name="Sabaneyeva E."/>
            <person name="Potekhin A."/>
            <person name="Serra V."/>
            <person name="Petroni G."/>
            <person name="Sassera D."/>
        </authorList>
    </citation>
    <scope>NUCLEOTIDE SEQUENCE [LARGE SCALE GENOMIC DNA]</scope>
    <source>
        <strain evidence="1 2">BOD18</strain>
    </source>
</reference>
<keyword evidence="2" id="KW-1185">Reference proteome</keyword>